<dbReference type="EMBL" id="MPON01000011">
    <property type="protein sequence ID" value="OKA33854.1"/>
    <property type="molecule type" value="Genomic_DNA"/>
</dbReference>
<dbReference type="Proteomes" id="UP000186535">
    <property type="component" value="Unassembled WGS sequence"/>
</dbReference>
<keyword evidence="1" id="KW-0812">Transmembrane</keyword>
<dbReference type="AlphaFoldDB" id="A0A1Q4L6K3"/>
<sequence length="76" mass="9348">MKVNRKNEKEPNFSILYGEVRFFRFEIIMRNFLYISHIFIMLPSLSSHVYVLQSYVSKVKGGHTFFTYFKTKDRWW</sequence>
<proteinExistence type="predicted"/>
<protein>
    <submittedName>
        <fullName evidence="2">Uncharacterized protein</fullName>
    </submittedName>
</protein>
<evidence type="ECO:0000313" key="3">
    <source>
        <dbReference type="Proteomes" id="UP000186535"/>
    </source>
</evidence>
<evidence type="ECO:0000256" key="1">
    <source>
        <dbReference type="SAM" id="Phobius"/>
    </source>
</evidence>
<comment type="caution">
    <text evidence="2">The sequence shown here is derived from an EMBL/GenBank/DDBJ whole genome shotgun (WGS) entry which is preliminary data.</text>
</comment>
<reference evidence="2 3" key="1">
    <citation type="submission" date="2016-11" db="EMBL/GenBank/DDBJ databases">
        <title>Identification of Bacillus cereus isolated from egg-white.</title>
        <authorList>
            <person name="Soni A."/>
            <person name="Oey I."/>
            <person name="Silcock P."/>
            <person name="Bremer P."/>
        </authorList>
    </citation>
    <scope>NUCLEOTIDE SEQUENCE [LARGE SCALE GENOMIC DNA]</scope>
    <source>
        <strain evidence="2 3">NZAS03</strain>
    </source>
</reference>
<organism evidence="2 3">
    <name type="scientific">Bacillus cereus</name>
    <dbReference type="NCBI Taxonomy" id="1396"/>
    <lineage>
        <taxon>Bacteria</taxon>
        <taxon>Bacillati</taxon>
        <taxon>Bacillota</taxon>
        <taxon>Bacilli</taxon>
        <taxon>Bacillales</taxon>
        <taxon>Bacillaceae</taxon>
        <taxon>Bacillus</taxon>
        <taxon>Bacillus cereus group</taxon>
    </lineage>
</organism>
<gene>
    <name evidence="2" type="ORF">BJR07_25805</name>
</gene>
<keyword evidence="1" id="KW-1133">Transmembrane helix</keyword>
<accession>A0A1Q4L6K3</accession>
<name>A0A1Q4L6K3_BACCE</name>
<evidence type="ECO:0000313" key="2">
    <source>
        <dbReference type="EMBL" id="OKA33854.1"/>
    </source>
</evidence>
<keyword evidence="1" id="KW-0472">Membrane</keyword>
<feature type="transmembrane region" description="Helical" evidence="1">
    <location>
        <begin position="31"/>
        <end position="51"/>
    </location>
</feature>